<protein>
    <submittedName>
        <fullName evidence="1">SIMPL domain-containing protein</fullName>
    </submittedName>
</protein>
<gene>
    <name evidence="1" type="ORF">NK662_00180</name>
</gene>
<dbReference type="Gene3D" id="3.30.70.2970">
    <property type="entry name" value="Protein of unknown function (DUF541), domain 2"/>
    <property type="match status" value="1"/>
</dbReference>
<dbReference type="EMBL" id="JANCLT010000001">
    <property type="protein sequence ID" value="MCP8966952.1"/>
    <property type="molecule type" value="Genomic_DNA"/>
</dbReference>
<dbReference type="Gene3D" id="3.30.110.170">
    <property type="entry name" value="Protein of unknown function (DUF541), domain 1"/>
    <property type="match status" value="1"/>
</dbReference>
<proteinExistence type="predicted"/>
<dbReference type="InterPro" id="IPR007497">
    <property type="entry name" value="SIMPL/DUF541"/>
</dbReference>
<dbReference type="InterPro" id="IPR052022">
    <property type="entry name" value="26kDa_periplasmic_antigen"/>
</dbReference>
<dbReference type="RefSeq" id="WP_254756152.1">
    <property type="nucleotide sequence ID" value="NZ_JANCLT010000001.1"/>
</dbReference>
<keyword evidence="2" id="KW-1185">Reference proteome</keyword>
<organism evidence="1 2">
    <name type="scientific">Ectobacillus ponti</name>
    <dbReference type="NCBI Taxonomy" id="2961894"/>
    <lineage>
        <taxon>Bacteria</taxon>
        <taxon>Bacillati</taxon>
        <taxon>Bacillota</taxon>
        <taxon>Bacilli</taxon>
        <taxon>Bacillales</taxon>
        <taxon>Bacillaceae</taxon>
        <taxon>Ectobacillus</taxon>
    </lineage>
</organism>
<comment type="caution">
    <text evidence="1">The sequence shown here is derived from an EMBL/GenBank/DDBJ whole genome shotgun (WGS) entry which is preliminary data.</text>
</comment>
<dbReference type="PANTHER" id="PTHR34387:SF1">
    <property type="entry name" value="PERIPLASMIC IMMUNOGENIC PROTEIN"/>
    <property type="match status" value="1"/>
</dbReference>
<sequence length="216" mass="23008">MQFGLNPLQAYSSTARPANINVQGEGTATAKPDLVSLTIGVQTENLDVKAAQSENARLSNALLTALRTLGIPDQDIQTLSYTINPEYDYKDGAGTLQGYRVEHLFEIRVANVQRAGEVYAAAVQAGANVARGLSFRVSDPSVAYEQALTRAVNNARTKARTIAGTLGVKINAIPVSVTEVQTNAQRAVYAMQADAPPIQPGELNVTVIVEASFSYV</sequence>
<reference evidence="1" key="1">
    <citation type="submission" date="2022-07" db="EMBL/GenBank/DDBJ databases">
        <authorList>
            <person name="Li W.-J."/>
            <person name="Deng Q.-Q."/>
        </authorList>
    </citation>
    <scope>NUCLEOTIDE SEQUENCE</scope>
    <source>
        <strain evidence="1">SYSU M60031</strain>
    </source>
</reference>
<evidence type="ECO:0000313" key="2">
    <source>
        <dbReference type="Proteomes" id="UP001156102"/>
    </source>
</evidence>
<dbReference type="GO" id="GO:0006974">
    <property type="term" value="P:DNA damage response"/>
    <property type="evidence" value="ECO:0007669"/>
    <property type="project" value="TreeGrafter"/>
</dbReference>
<evidence type="ECO:0000313" key="1">
    <source>
        <dbReference type="EMBL" id="MCP8966952.1"/>
    </source>
</evidence>
<accession>A0AA41X1C9</accession>
<dbReference type="PANTHER" id="PTHR34387">
    <property type="entry name" value="SLR1258 PROTEIN"/>
    <property type="match status" value="1"/>
</dbReference>
<dbReference type="Pfam" id="PF04402">
    <property type="entry name" value="SIMPL"/>
    <property type="match status" value="1"/>
</dbReference>
<dbReference type="Proteomes" id="UP001156102">
    <property type="component" value="Unassembled WGS sequence"/>
</dbReference>
<name>A0AA41X1C9_9BACI</name>
<dbReference type="AlphaFoldDB" id="A0AA41X1C9"/>